<dbReference type="AlphaFoldDB" id="A0A6J8C5R4"/>
<dbReference type="GO" id="GO:0016779">
    <property type="term" value="F:nucleotidyltransferase activity"/>
    <property type="evidence" value="ECO:0007669"/>
    <property type="project" value="UniProtKB-KW"/>
</dbReference>
<evidence type="ECO:0000256" key="5">
    <source>
        <dbReference type="ARBA" id="ARBA00022723"/>
    </source>
</evidence>
<evidence type="ECO:0000259" key="10">
    <source>
        <dbReference type="Pfam" id="PF20266"/>
    </source>
</evidence>
<sequence length="772" mass="89883">MDTNREYDEVTYMSGMRKIMYLQKYGVKSFPYHGRRRYTPSISQSLDGGIVISNDVFGMTIRQFERIYKDCLERRKTREQWILNLRYPDKSSNEYMEYLQNCTDLNNDNLIGPGIDLKRNNLYDHLVHVVGTEIIVRNRQRLCIIKDMIDNLLVPGMIQISSGSLAEGLDLPGSDLDVMFLINDVDVIQSVWCMRHSIRKTTVVMESDNDHPGFTRLRLVAGGEDDSGILTSECFESTTNGLYFSAEEFLNTIKQKLVGHQVHVHGPSLTNTNQNFDFAFCLRSKSLPYSSISWVRRHRHQWPPNFVIDKIKKYGWLLVPIGPKNMLENRLLWRLSFSMAEKQLVHSFNFTQILCYGLLKLTLKRIINTNDDVKDLLCSYFLKTALFWVSEEEDIEIFQIVRLFYCFSLCLDKIILWINNCYCPNYFIPKYNMFLGKVDQSNNKKLRSVLENIKCGGMDGLINNLFPNESVRVNHRLLSTKGTSFIVLDFYFYRICGFIRPVRNIFCYYKLLQFVKSLQKSESSKFIIDSCKYYSGSLSQYAVQWLPPPTMINKASNIQRIYHIHLHDGIRTNAVSGWLLYASYYYVTGQYNVTLRLTEYVLSRCKHDMVNISCDIYEAEHMHCYKQNVQSEIILQNRMKLATIDGVTYVRHSSLIPEELQVEVEEMGMFIPPVVLSYCLRFLCYHHIGNIYNRQQALYDLFLTVKDRYFVPVDGVSGSKTILGVCYEISGDKTNAYQCYDDALEDDEYVCRSAKVRKSILLLALTYTLSIN</sequence>
<dbReference type="Pfam" id="PF20266">
    <property type="entry name" value="Mab-21_C"/>
    <property type="match status" value="1"/>
</dbReference>
<dbReference type="PANTHER" id="PTHR10656:SF42">
    <property type="entry name" value="CYCLIC GMP-AMP SYNTHASE-LIKE PROTEIN-RELATED"/>
    <property type="match status" value="1"/>
</dbReference>
<dbReference type="InterPro" id="IPR024810">
    <property type="entry name" value="MAB21L/cGLR"/>
</dbReference>
<dbReference type="PANTHER" id="PTHR10656">
    <property type="entry name" value="CELL FATE DETERMINING PROTEIN MAB21-RELATED"/>
    <property type="match status" value="1"/>
</dbReference>
<keyword evidence="12" id="KW-1185">Reference proteome</keyword>
<comment type="similarity">
    <text evidence="2">Belongs to the mab-21 family.</text>
</comment>
<dbReference type="EMBL" id="CACVKT020004442">
    <property type="protein sequence ID" value="CAC5390047.1"/>
    <property type="molecule type" value="Genomic_DNA"/>
</dbReference>
<keyword evidence="6" id="KW-0547">Nucleotide-binding</keyword>
<dbReference type="Pfam" id="PF03281">
    <property type="entry name" value="Mab-21"/>
    <property type="match status" value="1"/>
</dbReference>
<evidence type="ECO:0000256" key="4">
    <source>
        <dbReference type="ARBA" id="ARBA00022695"/>
    </source>
</evidence>
<dbReference type="GO" id="GO:0046872">
    <property type="term" value="F:metal ion binding"/>
    <property type="evidence" value="ECO:0007669"/>
    <property type="project" value="UniProtKB-KW"/>
</dbReference>
<evidence type="ECO:0000256" key="2">
    <source>
        <dbReference type="ARBA" id="ARBA00008307"/>
    </source>
</evidence>
<evidence type="ECO:0000313" key="11">
    <source>
        <dbReference type="EMBL" id="CAC5390047.1"/>
    </source>
</evidence>
<keyword evidence="3" id="KW-0808">Transferase</keyword>
<evidence type="ECO:0000256" key="8">
    <source>
        <dbReference type="ARBA" id="ARBA00022842"/>
    </source>
</evidence>
<dbReference type="InterPro" id="IPR046906">
    <property type="entry name" value="Mab-21_HhH/H2TH-like"/>
</dbReference>
<evidence type="ECO:0000256" key="7">
    <source>
        <dbReference type="ARBA" id="ARBA00022840"/>
    </source>
</evidence>
<evidence type="ECO:0000313" key="12">
    <source>
        <dbReference type="Proteomes" id="UP000507470"/>
    </source>
</evidence>
<feature type="domain" description="Mab-21-like HhH/H2TH-like" evidence="10">
    <location>
        <begin position="360"/>
        <end position="448"/>
    </location>
</feature>
<dbReference type="InterPro" id="IPR046903">
    <property type="entry name" value="Mab-21-like_nuc_Trfase"/>
</dbReference>
<dbReference type="OrthoDB" id="6137820at2759"/>
<gene>
    <name evidence="11" type="ORF">MCOR_25169</name>
</gene>
<evidence type="ECO:0000256" key="3">
    <source>
        <dbReference type="ARBA" id="ARBA00022679"/>
    </source>
</evidence>
<keyword evidence="4" id="KW-0548">Nucleotidyltransferase</keyword>
<protein>
    <submittedName>
        <fullName evidence="11">Uncharacterized protein</fullName>
    </submittedName>
</protein>
<keyword evidence="5" id="KW-0479">Metal-binding</keyword>
<name>A0A6J8C5R4_MYTCO</name>
<evidence type="ECO:0000256" key="6">
    <source>
        <dbReference type="ARBA" id="ARBA00022741"/>
    </source>
</evidence>
<comment type="cofactor">
    <cofactor evidence="1">
        <name>Mg(2+)</name>
        <dbReference type="ChEBI" id="CHEBI:18420"/>
    </cofactor>
</comment>
<reference evidence="11 12" key="1">
    <citation type="submission" date="2020-06" db="EMBL/GenBank/DDBJ databases">
        <authorList>
            <person name="Li R."/>
            <person name="Bekaert M."/>
        </authorList>
    </citation>
    <scope>NUCLEOTIDE SEQUENCE [LARGE SCALE GENOMIC DNA]</scope>
    <source>
        <strain evidence="12">wild</strain>
    </source>
</reference>
<proteinExistence type="inferred from homology"/>
<evidence type="ECO:0000256" key="1">
    <source>
        <dbReference type="ARBA" id="ARBA00001946"/>
    </source>
</evidence>
<dbReference type="Gene3D" id="1.10.1410.40">
    <property type="match status" value="1"/>
</dbReference>
<keyword evidence="7" id="KW-0067">ATP-binding</keyword>
<organism evidence="11 12">
    <name type="scientific">Mytilus coruscus</name>
    <name type="common">Sea mussel</name>
    <dbReference type="NCBI Taxonomy" id="42192"/>
    <lineage>
        <taxon>Eukaryota</taxon>
        <taxon>Metazoa</taxon>
        <taxon>Spiralia</taxon>
        <taxon>Lophotrochozoa</taxon>
        <taxon>Mollusca</taxon>
        <taxon>Bivalvia</taxon>
        <taxon>Autobranchia</taxon>
        <taxon>Pteriomorphia</taxon>
        <taxon>Mytilida</taxon>
        <taxon>Mytiloidea</taxon>
        <taxon>Mytilidae</taxon>
        <taxon>Mytilinae</taxon>
        <taxon>Mytilus</taxon>
    </lineage>
</organism>
<dbReference type="GO" id="GO:0005524">
    <property type="term" value="F:ATP binding"/>
    <property type="evidence" value="ECO:0007669"/>
    <property type="project" value="UniProtKB-KW"/>
</dbReference>
<dbReference type="SMART" id="SM01265">
    <property type="entry name" value="Mab-21"/>
    <property type="match status" value="1"/>
</dbReference>
<keyword evidence="8" id="KW-0460">Magnesium</keyword>
<dbReference type="Proteomes" id="UP000507470">
    <property type="component" value="Unassembled WGS sequence"/>
</dbReference>
<evidence type="ECO:0000259" key="9">
    <source>
        <dbReference type="Pfam" id="PF03281"/>
    </source>
</evidence>
<accession>A0A6J8C5R4</accession>
<feature type="domain" description="Mab-21-like nucleotidyltransferase" evidence="9">
    <location>
        <begin position="276"/>
        <end position="346"/>
    </location>
</feature>